<evidence type="ECO:0000313" key="2">
    <source>
        <dbReference type="EMBL" id="AFD24533.1"/>
    </source>
</evidence>
<dbReference type="AlphaFoldDB" id="H8GWR3"/>
<dbReference type="HOGENOM" id="CLU_1945219_0_0_0"/>
<name>H8GWR3_DEIGI</name>
<organism evidence="2 3">
    <name type="scientific">Deinococcus gobiensis (strain DSM 21396 / JCM 16679 / CGMCC 1.7299 / I-0)</name>
    <dbReference type="NCBI Taxonomy" id="745776"/>
    <lineage>
        <taxon>Bacteria</taxon>
        <taxon>Thermotogati</taxon>
        <taxon>Deinococcota</taxon>
        <taxon>Deinococci</taxon>
        <taxon>Deinococcales</taxon>
        <taxon>Deinococcaceae</taxon>
        <taxon>Deinococcus</taxon>
    </lineage>
</organism>
<gene>
    <name evidence="2" type="ordered locus">DGo_CA0606</name>
</gene>
<sequence length="129" mass="13465">MNTCREALIQVSGTSINVVPAGHGFGGIVISRMAGAVPGKLGRPICLAALKSGNGERQEHATSAGFRQTVGRRVSFAESGTLDTSHLPFVSQPAVLAQTHERPQMPAGGRPDCRSPRWAAPSPDPMIAP</sequence>
<dbReference type="Proteomes" id="UP000007575">
    <property type="component" value="Chromosome"/>
</dbReference>
<protein>
    <submittedName>
        <fullName evidence="2">Uncharacterized protein</fullName>
    </submittedName>
</protein>
<feature type="region of interest" description="Disordered" evidence="1">
    <location>
        <begin position="96"/>
        <end position="129"/>
    </location>
</feature>
<dbReference type="EMBL" id="CP002191">
    <property type="protein sequence ID" value="AFD24533.1"/>
    <property type="molecule type" value="Genomic_DNA"/>
</dbReference>
<keyword evidence="3" id="KW-1185">Reference proteome</keyword>
<proteinExistence type="predicted"/>
<evidence type="ECO:0000313" key="3">
    <source>
        <dbReference type="Proteomes" id="UP000007575"/>
    </source>
</evidence>
<reference evidence="2 3" key="1">
    <citation type="journal article" date="2012" name="PLoS ONE">
        <title>Genome sequence and transcriptome analysis of the radioresistant bacterium Deinococcus gobiensis: insights into the extreme environmental adaptations.</title>
        <authorList>
            <person name="Yuan M."/>
            <person name="Chen M."/>
            <person name="Zhang W."/>
            <person name="Lu W."/>
            <person name="Wang J."/>
            <person name="Yang M."/>
            <person name="Zhao P."/>
            <person name="Tang R."/>
            <person name="Li X."/>
            <person name="Hao Y."/>
            <person name="Zhou Z."/>
            <person name="Zhan Y."/>
            <person name="Yu H."/>
            <person name="Teng C."/>
            <person name="Yan Y."/>
            <person name="Ping S."/>
            <person name="Wang Y."/>
            <person name="Lin M."/>
        </authorList>
    </citation>
    <scope>NUCLEOTIDE SEQUENCE [LARGE SCALE GENOMIC DNA]</scope>
    <source>
        <strain evidence="2 3">I-0</strain>
    </source>
</reference>
<accession>H8GWR3</accession>
<evidence type="ECO:0000256" key="1">
    <source>
        <dbReference type="SAM" id="MobiDB-lite"/>
    </source>
</evidence>
<dbReference type="KEGG" id="dgo:DGo_CA0606"/>